<dbReference type="Proteomes" id="UP000000600">
    <property type="component" value="Unassembled WGS sequence"/>
</dbReference>
<evidence type="ECO:0000313" key="1">
    <source>
        <dbReference type="EMBL" id="CAK81491.1"/>
    </source>
</evidence>
<keyword evidence="2" id="KW-1185">Reference proteome</keyword>
<protein>
    <submittedName>
        <fullName evidence="1">Uncharacterized protein</fullName>
    </submittedName>
</protein>
<dbReference type="GeneID" id="5034673"/>
<dbReference type="KEGG" id="ptm:GSPATT00016317001"/>
<proteinExistence type="predicted"/>
<dbReference type="EMBL" id="CT868407">
    <property type="protein sequence ID" value="CAK81491.1"/>
    <property type="molecule type" value="Genomic_DNA"/>
</dbReference>
<sequence length="80" mass="9535">MNVGHRLKFQISVNEDEINSEIITLNQFDAALKFEDRYKLDQLGCSYSSESCQKERYRSEVSKRYLIKHFLMYQALSITY</sequence>
<reference evidence="1 2" key="1">
    <citation type="journal article" date="2006" name="Nature">
        <title>Global trends of whole-genome duplications revealed by the ciliate Paramecium tetraurelia.</title>
        <authorList>
            <consortium name="Genoscope"/>
            <person name="Aury J.-M."/>
            <person name="Jaillon O."/>
            <person name="Duret L."/>
            <person name="Noel B."/>
            <person name="Jubin C."/>
            <person name="Porcel B.M."/>
            <person name="Segurens B."/>
            <person name="Daubin V."/>
            <person name="Anthouard V."/>
            <person name="Aiach N."/>
            <person name="Arnaiz O."/>
            <person name="Billaut A."/>
            <person name="Beisson J."/>
            <person name="Blanc I."/>
            <person name="Bouhouche K."/>
            <person name="Camara F."/>
            <person name="Duharcourt S."/>
            <person name="Guigo R."/>
            <person name="Gogendeau D."/>
            <person name="Katinka M."/>
            <person name="Keller A.-M."/>
            <person name="Kissmehl R."/>
            <person name="Klotz C."/>
            <person name="Koll F."/>
            <person name="Le Moue A."/>
            <person name="Lepere C."/>
            <person name="Malinsky S."/>
            <person name="Nowacki M."/>
            <person name="Nowak J.K."/>
            <person name="Plattner H."/>
            <person name="Poulain J."/>
            <person name="Ruiz F."/>
            <person name="Serrano V."/>
            <person name="Zagulski M."/>
            <person name="Dessen P."/>
            <person name="Betermier M."/>
            <person name="Weissenbach J."/>
            <person name="Scarpelli C."/>
            <person name="Schachter V."/>
            <person name="Sperling L."/>
            <person name="Meyer E."/>
            <person name="Cohen J."/>
            <person name="Wincker P."/>
        </authorList>
    </citation>
    <scope>NUCLEOTIDE SEQUENCE [LARGE SCALE GENOMIC DNA]</scope>
    <source>
        <strain evidence="1 2">Stock d4-2</strain>
    </source>
</reference>
<accession>A0DEM4</accession>
<dbReference type="HOGENOM" id="CLU_2594962_0_0_1"/>
<dbReference type="RefSeq" id="XP_001448888.1">
    <property type="nucleotide sequence ID" value="XM_001448851.1"/>
</dbReference>
<dbReference type="AlphaFoldDB" id="A0DEM4"/>
<organism evidence="1 2">
    <name type="scientific">Paramecium tetraurelia</name>
    <dbReference type="NCBI Taxonomy" id="5888"/>
    <lineage>
        <taxon>Eukaryota</taxon>
        <taxon>Sar</taxon>
        <taxon>Alveolata</taxon>
        <taxon>Ciliophora</taxon>
        <taxon>Intramacronucleata</taxon>
        <taxon>Oligohymenophorea</taxon>
        <taxon>Peniculida</taxon>
        <taxon>Parameciidae</taxon>
        <taxon>Paramecium</taxon>
    </lineage>
</organism>
<gene>
    <name evidence="1" type="ORF">GSPATT00016317001</name>
</gene>
<dbReference type="InParanoid" id="A0DEM4"/>
<name>A0DEM4_PARTE</name>
<evidence type="ECO:0000313" key="2">
    <source>
        <dbReference type="Proteomes" id="UP000000600"/>
    </source>
</evidence>